<keyword evidence="1" id="KW-1133">Transmembrane helix</keyword>
<feature type="transmembrane region" description="Helical" evidence="1">
    <location>
        <begin position="40"/>
        <end position="64"/>
    </location>
</feature>
<evidence type="ECO:0000256" key="1">
    <source>
        <dbReference type="SAM" id="Phobius"/>
    </source>
</evidence>
<keyword evidence="3" id="KW-1185">Reference proteome</keyword>
<accession>A0ABT7S9R4</accession>
<gene>
    <name evidence="2" type="ORF">QRT05_13455</name>
</gene>
<sequence>MKPADAALEIRALPWRPRYRKPEAGLDVTDIGVPDLDDDFGVGIVVAIALIVLLPVIVVLLAIVLLPVEALLAVIVGALVLVARFTGVIPWTVTYTDAHLDLVSEKHRFLPGAVRRVRELNGDRRVRVRWSWTGPAAATQAPAI</sequence>
<evidence type="ECO:0000313" key="3">
    <source>
        <dbReference type="Proteomes" id="UP001321453"/>
    </source>
</evidence>
<keyword evidence="1" id="KW-0472">Membrane</keyword>
<comment type="caution">
    <text evidence="2">The sequence shown here is derived from an EMBL/GenBank/DDBJ whole genome shotgun (WGS) entry which is preliminary data.</text>
</comment>
<name>A0ABT7S9R4_9CELL</name>
<organism evidence="2 3">
    <name type="scientific">Cellulomonas edaphi</name>
    <dbReference type="NCBI Taxonomy" id="3053468"/>
    <lineage>
        <taxon>Bacteria</taxon>
        <taxon>Bacillati</taxon>
        <taxon>Actinomycetota</taxon>
        <taxon>Actinomycetes</taxon>
        <taxon>Micrococcales</taxon>
        <taxon>Cellulomonadaceae</taxon>
        <taxon>Cellulomonas</taxon>
    </lineage>
</organism>
<dbReference type="Proteomes" id="UP001321453">
    <property type="component" value="Unassembled WGS sequence"/>
</dbReference>
<dbReference type="EMBL" id="JAUCGR010000003">
    <property type="protein sequence ID" value="MDM7832345.1"/>
    <property type="molecule type" value="Genomic_DNA"/>
</dbReference>
<dbReference type="RefSeq" id="WP_289447792.1">
    <property type="nucleotide sequence ID" value="NZ_JAUCGR010000003.1"/>
</dbReference>
<protein>
    <submittedName>
        <fullName evidence="2">Uncharacterized protein</fullName>
    </submittedName>
</protein>
<reference evidence="2 3" key="1">
    <citation type="submission" date="2023-06" db="EMBL/GenBank/DDBJ databases">
        <title>Cellulomonas sp. MW9 Whole genome sequence.</title>
        <authorList>
            <person name="Park S."/>
        </authorList>
    </citation>
    <scope>NUCLEOTIDE SEQUENCE [LARGE SCALE GENOMIC DNA]</scope>
    <source>
        <strain evidence="2 3">MW9</strain>
    </source>
</reference>
<feature type="transmembrane region" description="Helical" evidence="1">
    <location>
        <begin position="71"/>
        <end position="93"/>
    </location>
</feature>
<keyword evidence="1" id="KW-0812">Transmembrane</keyword>
<proteinExistence type="predicted"/>
<evidence type="ECO:0000313" key="2">
    <source>
        <dbReference type="EMBL" id="MDM7832345.1"/>
    </source>
</evidence>